<accession>A0A8N1S676</accession>
<sequence>MDARVVVGAPAAEETPVAAATRGVATPSPVPSAPNTVVTVTGTGNSGGGGGGGGGGSGGSNVIATLSSAPCVPQNPVVVVASPSSNHQQPTGVPVTAVPRILSRNVNGT</sequence>
<evidence type="ECO:0000256" key="1">
    <source>
        <dbReference type="SAM" id="MobiDB-lite"/>
    </source>
</evidence>
<protein>
    <submittedName>
        <fullName evidence="3">Histone acetyltransferase KAT2A-like</fullName>
    </submittedName>
</protein>
<evidence type="ECO:0000313" key="3">
    <source>
        <dbReference type="RefSeq" id="XP_025074310.1"/>
    </source>
</evidence>
<proteinExistence type="predicted"/>
<name>A0A8N1S676_9HYME</name>
<evidence type="ECO:0000313" key="2">
    <source>
        <dbReference type="Proteomes" id="UP000504615"/>
    </source>
</evidence>
<feature type="compositionally biased region" description="Gly residues" evidence="1">
    <location>
        <begin position="44"/>
        <end position="59"/>
    </location>
</feature>
<dbReference type="GeneID" id="112552701"/>
<reference evidence="3" key="1">
    <citation type="submission" date="2025-08" db="UniProtKB">
        <authorList>
            <consortium name="RefSeq"/>
        </authorList>
    </citation>
    <scope>IDENTIFICATION</scope>
</reference>
<feature type="region of interest" description="Disordered" evidence="1">
    <location>
        <begin position="1"/>
        <end position="61"/>
    </location>
</feature>
<dbReference type="AlphaFoldDB" id="A0A8N1S676"/>
<dbReference type="RefSeq" id="XP_025074310.1">
    <property type="nucleotide sequence ID" value="XM_025218525.1"/>
</dbReference>
<keyword evidence="2" id="KW-1185">Reference proteome</keyword>
<feature type="non-terminal residue" evidence="3">
    <location>
        <position position="109"/>
    </location>
</feature>
<gene>
    <name evidence="3" type="primary">LOC112552701</name>
</gene>
<feature type="compositionally biased region" description="Low complexity" evidence="1">
    <location>
        <begin position="1"/>
        <end position="21"/>
    </location>
</feature>
<organism evidence="2 3">
    <name type="scientific">Pogonomyrmex barbatus</name>
    <name type="common">red harvester ant</name>
    <dbReference type="NCBI Taxonomy" id="144034"/>
    <lineage>
        <taxon>Eukaryota</taxon>
        <taxon>Metazoa</taxon>
        <taxon>Ecdysozoa</taxon>
        <taxon>Arthropoda</taxon>
        <taxon>Hexapoda</taxon>
        <taxon>Insecta</taxon>
        <taxon>Pterygota</taxon>
        <taxon>Neoptera</taxon>
        <taxon>Endopterygota</taxon>
        <taxon>Hymenoptera</taxon>
        <taxon>Apocrita</taxon>
        <taxon>Aculeata</taxon>
        <taxon>Formicoidea</taxon>
        <taxon>Formicidae</taxon>
        <taxon>Myrmicinae</taxon>
        <taxon>Pogonomyrmex</taxon>
    </lineage>
</organism>
<dbReference type="Proteomes" id="UP000504615">
    <property type="component" value="Unplaced"/>
</dbReference>